<sequence>MDVTTNSKGATGKHHADDHSGTRASLHRLIDLRNINHNETTAWLEDDFHHFGVSVHHQDGIVTDVQATAVRVPWTTCSGATEKLRELIGQPLVSRATDVGRYLKRRYQCVHLFDLAGLASAFSHQPTAHRRYQAIVSDRPRPGYAKLREVTDLGQGRAQLLMDGQCIMDWQIDGEWITSPATAAGYSTEQGFRQWTETLPIEEAEHAFILRRAIIVATGRQFDLDSYQTLADMRLSEDCFSLQPEHCEEATRCQGSTRDFAAAPETLLAHLRHPSRHK</sequence>
<proteinExistence type="predicted"/>
<dbReference type="Pfam" id="PF11136">
    <property type="entry name" value="DUF2889"/>
    <property type="match status" value="1"/>
</dbReference>
<gene>
    <name evidence="2" type="ORF">C4K68_01285</name>
</gene>
<feature type="region of interest" description="Disordered" evidence="1">
    <location>
        <begin position="1"/>
        <end position="20"/>
    </location>
</feature>
<reference evidence="2 3" key="1">
    <citation type="submission" date="2018-02" db="EMBL/GenBank/DDBJ databases">
        <title>novel marine gammaproteobacteria from coastal saline agro ecosystem.</title>
        <authorList>
            <person name="Krishnan R."/>
            <person name="Ramesh Kumar N."/>
        </authorList>
    </citation>
    <scope>NUCLEOTIDE SEQUENCE [LARGE SCALE GENOMIC DNA]</scope>
    <source>
        <strain evidence="2 3">228</strain>
    </source>
</reference>
<organism evidence="2 3">
    <name type="scientific">Proteobacteria bacterium 228</name>
    <dbReference type="NCBI Taxonomy" id="2083153"/>
    <lineage>
        <taxon>Bacteria</taxon>
        <taxon>Pseudomonadati</taxon>
        <taxon>Pseudomonadota</taxon>
    </lineage>
</organism>
<evidence type="ECO:0008006" key="4">
    <source>
        <dbReference type="Google" id="ProtNLM"/>
    </source>
</evidence>
<dbReference type="InterPro" id="IPR021312">
    <property type="entry name" value="DUF2889"/>
</dbReference>
<evidence type="ECO:0000313" key="3">
    <source>
        <dbReference type="Proteomes" id="UP000238196"/>
    </source>
</evidence>
<dbReference type="Proteomes" id="UP000238196">
    <property type="component" value="Unassembled WGS sequence"/>
</dbReference>
<evidence type="ECO:0000313" key="2">
    <source>
        <dbReference type="EMBL" id="PPC79247.1"/>
    </source>
</evidence>
<evidence type="ECO:0000256" key="1">
    <source>
        <dbReference type="SAM" id="MobiDB-lite"/>
    </source>
</evidence>
<accession>A0A2S5KWM0</accession>
<comment type="caution">
    <text evidence="2">The sequence shown here is derived from an EMBL/GenBank/DDBJ whole genome shotgun (WGS) entry which is preliminary data.</text>
</comment>
<name>A0A2S5KWM0_9PROT</name>
<dbReference type="OrthoDB" id="7498222at2"/>
<dbReference type="EMBL" id="PRLP01000004">
    <property type="protein sequence ID" value="PPC79247.1"/>
    <property type="molecule type" value="Genomic_DNA"/>
</dbReference>
<dbReference type="AlphaFoldDB" id="A0A2S5KWM0"/>
<protein>
    <recommendedName>
        <fullName evidence="4">DUF2889 domain-containing protein</fullName>
    </recommendedName>
</protein>